<feature type="non-terminal residue" evidence="2">
    <location>
        <position position="1"/>
    </location>
</feature>
<accession>A0A382TL55</accession>
<feature type="region of interest" description="Disordered" evidence="1">
    <location>
        <begin position="89"/>
        <end position="143"/>
    </location>
</feature>
<evidence type="ECO:0000313" key="2">
    <source>
        <dbReference type="EMBL" id="SVD22816.1"/>
    </source>
</evidence>
<name>A0A382TL55_9ZZZZ</name>
<sequence>CIAPEGMDLDSSDRLGTGLVGTQFLDCWVLRLPEGSDQMFEDGGTVRAHLLVIFRPFDEAESTAAEQLGEISDPITEVAGQEISRLIERATVSRSQEEDVKVREGDDTNGSGGDEWEDDSVDPDGSSTEDDWLSGSGDPDPLG</sequence>
<reference evidence="2" key="1">
    <citation type="submission" date="2018-05" db="EMBL/GenBank/DDBJ databases">
        <authorList>
            <person name="Lanie J.A."/>
            <person name="Ng W.-L."/>
            <person name="Kazmierczak K.M."/>
            <person name="Andrzejewski T.M."/>
            <person name="Davidsen T.M."/>
            <person name="Wayne K.J."/>
            <person name="Tettelin H."/>
            <person name="Glass J.I."/>
            <person name="Rusch D."/>
            <person name="Podicherti R."/>
            <person name="Tsui H.-C.T."/>
            <person name="Winkler M.E."/>
        </authorList>
    </citation>
    <scope>NUCLEOTIDE SEQUENCE</scope>
</reference>
<protein>
    <submittedName>
        <fullName evidence="2">Uncharacterized protein</fullName>
    </submittedName>
</protein>
<organism evidence="2">
    <name type="scientific">marine metagenome</name>
    <dbReference type="NCBI Taxonomy" id="408172"/>
    <lineage>
        <taxon>unclassified sequences</taxon>
        <taxon>metagenomes</taxon>
        <taxon>ecological metagenomes</taxon>
    </lineage>
</organism>
<gene>
    <name evidence="2" type="ORF">METZ01_LOCUS375670</name>
</gene>
<feature type="compositionally biased region" description="Acidic residues" evidence="1">
    <location>
        <begin position="114"/>
        <end position="132"/>
    </location>
</feature>
<feature type="compositionally biased region" description="Basic and acidic residues" evidence="1">
    <location>
        <begin position="95"/>
        <end position="106"/>
    </location>
</feature>
<dbReference type="EMBL" id="UINC01137462">
    <property type="protein sequence ID" value="SVD22816.1"/>
    <property type="molecule type" value="Genomic_DNA"/>
</dbReference>
<evidence type="ECO:0000256" key="1">
    <source>
        <dbReference type="SAM" id="MobiDB-lite"/>
    </source>
</evidence>
<proteinExistence type="predicted"/>
<dbReference type="AlphaFoldDB" id="A0A382TL55"/>